<dbReference type="Pfam" id="PF02875">
    <property type="entry name" value="Mur_ligase_C"/>
    <property type="match status" value="1"/>
</dbReference>
<evidence type="ECO:0000256" key="5">
    <source>
        <dbReference type="ARBA" id="ARBA00008276"/>
    </source>
</evidence>
<dbReference type="RefSeq" id="WP_016920339.1">
    <property type="nucleotide sequence ID" value="NZ_CP044331.1"/>
</dbReference>
<evidence type="ECO:0000256" key="16">
    <source>
        <dbReference type="ARBA" id="ARBA00030592"/>
    </source>
</evidence>
<dbReference type="FunFam" id="3.40.1190.10:FF:000011">
    <property type="entry name" value="Folylpolyglutamate synthase/dihydrofolate synthase"/>
    <property type="match status" value="1"/>
</dbReference>
<dbReference type="AlphaFoldDB" id="A0A6B8M902"/>
<evidence type="ECO:0000256" key="11">
    <source>
        <dbReference type="ARBA" id="ARBA00022741"/>
    </source>
</evidence>
<dbReference type="GO" id="GO:0046654">
    <property type="term" value="P:tetrahydrofolate biosynthetic process"/>
    <property type="evidence" value="ECO:0007669"/>
    <property type="project" value="UniProtKB-UniPathway"/>
</dbReference>
<dbReference type="Gene3D" id="3.90.190.20">
    <property type="entry name" value="Mur ligase, C-terminal domain"/>
    <property type="match status" value="1"/>
</dbReference>
<dbReference type="InterPro" id="IPR018109">
    <property type="entry name" value="Folylpolyglutamate_synth_CS"/>
</dbReference>
<comment type="catalytic activity">
    <reaction evidence="19">
        <text>10-formyltetrahydrofolyl-(gamma-L-Glu)(n) + L-glutamate + ATP = 10-formyltetrahydrofolyl-(gamma-L-Glu)(n+1) + ADP + phosphate + H(+)</text>
        <dbReference type="Rhea" id="RHEA:51904"/>
        <dbReference type="Rhea" id="RHEA-COMP:13088"/>
        <dbReference type="Rhea" id="RHEA-COMP:14300"/>
        <dbReference type="ChEBI" id="CHEBI:15378"/>
        <dbReference type="ChEBI" id="CHEBI:29985"/>
        <dbReference type="ChEBI" id="CHEBI:30616"/>
        <dbReference type="ChEBI" id="CHEBI:43474"/>
        <dbReference type="ChEBI" id="CHEBI:134413"/>
        <dbReference type="ChEBI" id="CHEBI:456216"/>
        <dbReference type="EC" id="6.3.2.17"/>
    </reaction>
</comment>
<comment type="catalytic activity">
    <reaction evidence="18">
        <text>(6S)-5,6,7,8-tetrahydrofolyl-(gamma-L-Glu)(n) + L-glutamate + ATP = (6S)-5,6,7,8-tetrahydrofolyl-(gamma-L-Glu)(n+1) + ADP + phosphate + H(+)</text>
        <dbReference type="Rhea" id="RHEA:10580"/>
        <dbReference type="Rhea" id="RHEA-COMP:14738"/>
        <dbReference type="Rhea" id="RHEA-COMP:14740"/>
        <dbReference type="ChEBI" id="CHEBI:15378"/>
        <dbReference type="ChEBI" id="CHEBI:29985"/>
        <dbReference type="ChEBI" id="CHEBI:30616"/>
        <dbReference type="ChEBI" id="CHEBI:43474"/>
        <dbReference type="ChEBI" id="CHEBI:141005"/>
        <dbReference type="ChEBI" id="CHEBI:456216"/>
        <dbReference type="EC" id="6.3.2.17"/>
    </reaction>
</comment>
<evidence type="ECO:0000256" key="9">
    <source>
        <dbReference type="ARBA" id="ARBA00022598"/>
    </source>
</evidence>
<evidence type="ECO:0000256" key="10">
    <source>
        <dbReference type="ARBA" id="ARBA00022723"/>
    </source>
</evidence>
<comment type="function">
    <text evidence="2">Functions in two distinct reactions of the de novo folate biosynthetic pathway. Catalyzes the addition of a glutamate residue to dihydropteroate (7,8-dihydropteroate or H2Pte) to form dihydrofolate (7,8-dihydrofolate monoglutamate or H2Pte-Glu). Also catalyzes successive additions of L-glutamate to tetrahydrofolate or 10-formyltetrahydrofolate or 5,10-methylenetetrahydrofolate, leading to folylpolyglutamate derivatives.</text>
</comment>
<accession>A0A6B8M902</accession>
<comment type="pathway">
    <text evidence="3">Cofactor biosynthesis; tetrahydrofolate biosynthesis; 7,8-dihydrofolate from 2-amino-4-hydroxy-6-hydroxymethyl-7,8-dihydropteridine diphosphate and 4-aminobenzoate: step 2/2.</text>
</comment>
<gene>
    <name evidence="25" type="ORF">F7D14_11890</name>
</gene>
<feature type="domain" description="Mur ligase central" evidence="24">
    <location>
        <begin position="46"/>
        <end position="266"/>
    </location>
</feature>
<feature type="domain" description="Mur ligase C-terminal" evidence="23">
    <location>
        <begin position="297"/>
        <end position="423"/>
    </location>
</feature>
<evidence type="ECO:0000256" key="8">
    <source>
        <dbReference type="ARBA" id="ARBA00019357"/>
    </source>
</evidence>
<dbReference type="PROSITE" id="PS01012">
    <property type="entry name" value="FOLYLPOLYGLU_SYNT_2"/>
    <property type="match status" value="1"/>
</dbReference>
<dbReference type="GO" id="GO:0005524">
    <property type="term" value="F:ATP binding"/>
    <property type="evidence" value="ECO:0007669"/>
    <property type="project" value="UniProtKB-KW"/>
</dbReference>
<dbReference type="NCBIfam" id="TIGR01499">
    <property type="entry name" value="folC"/>
    <property type="match status" value="1"/>
</dbReference>
<evidence type="ECO:0000256" key="12">
    <source>
        <dbReference type="ARBA" id="ARBA00022840"/>
    </source>
</evidence>
<dbReference type="KEGG" id="mpar:F7D14_11890"/>
<dbReference type="PIRSF" id="PIRSF001563">
    <property type="entry name" value="Folylpolyglu_synth"/>
    <property type="match status" value="1"/>
</dbReference>
<evidence type="ECO:0000256" key="22">
    <source>
        <dbReference type="PIRNR" id="PIRNR001563"/>
    </source>
</evidence>
<keyword evidence="26" id="KW-1185">Reference proteome</keyword>
<evidence type="ECO:0000256" key="21">
    <source>
        <dbReference type="ARBA" id="ARBA00049161"/>
    </source>
</evidence>
<evidence type="ECO:0000256" key="6">
    <source>
        <dbReference type="ARBA" id="ARBA00013023"/>
    </source>
</evidence>
<comment type="catalytic activity">
    <reaction evidence="20">
        <text>(6R)-5,10-methylenetetrahydrofolyl-(gamma-L-Glu)(n) + L-glutamate + ATP = (6R)-5,10-methylenetetrahydrofolyl-(gamma-L-Glu)(n+1) + ADP + phosphate + H(+)</text>
        <dbReference type="Rhea" id="RHEA:51912"/>
        <dbReference type="Rhea" id="RHEA-COMP:13257"/>
        <dbReference type="Rhea" id="RHEA-COMP:13258"/>
        <dbReference type="ChEBI" id="CHEBI:15378"/>
        <dbReference type="ChEBI" id="CHEBI:29985"/>
        <dbReference type="ChEBI" id="CHEBI:30616"/>
        <dbReference type="ChEBI" id="CHEBI:43474"/>
        <dbReference type="ChEBI" id="CHEBI:136572"/>
        <dbReference type="ChEBI" id="CHEBI:456216"/>
        <dbReference type="EC" id="6.3.2.17"/>
    </reaction>
</comment>
<dbReference type="Proteomes" id="UP000422569">
    <property type="component" value="Chromosome"/>
</dbReference>
<evidence type="ECO:0000256" key="14">
    <source>
        <dbReference type="ARBA" id="ARBA00022909"/>
    </source>
</evidence>
<dbReference type="SUPFAM" id="SSF53244">
    <property type="entry name" value="MurD-like peptide ligases, peptide-binding domain"/>
    <property type="match status" value="1"/>
</dbReference>
<evidence type="ECO:0000256" key="18">
    <source>
        <dbReference type="ARBA" id="ARBA00047493"/>
    </source>
</evidence>
<evidence type="ECO:0000313" key="25">
    <source>
        <dbReference type="EMBL" id="QGM98109.1"/>
    </source>
</evidence>
<keyword evidence="11 22" id="KW-0547">Nucleotide-binding</keyword>
<keyword evidence="12 22" id="KW-0067">ATP-binding</keyword>
<evidence type="ECO:0000259" key="23">
    <source>
        <dbReference type="Pfam" id="PF02875"/>
    </source>
</evidence>
<keyword evidence="10" id="KW-0479">Metal-binding</keyword>
<evidence type="ECO:0000256" key="7">
    <source>
        <dbReference type="ARBA" id="ARBA00013025"/>
    </source>
</evidence>
<dbReference type="GO" id="GO:0046656">
    <property type="term" value="P:folic acid biosynthetic process"/>
    <property type="evidence" value="ECO:0007669"/>
    <property type="project" value="UniProtKB-KW"/>
</dbReference>
<evidence type="ECO:0000256" key="17">
    <source>
        <dbReference type="ARBA" id="ARBA00032510"/>
    </source>
</evidence>
<evidence type="ECO:0000256" key="1">
    <source>
        <dbReference type="ARBA" id="ARBA00001946"/>
    </source>
</evidence>
<dbReference type="SUPFAM" id="SSF53623">
    <property type="entry name" value="MurD-like peptide ligases, catalytic domain"/>
    <property type="match status" value="1"/>
</dbReference>
<dbReference type="InterPro" id="IPR036615">
    <property type="entry name" value="Mur_ligase_C_dom_sf"/>
</dbReference>
<dbReference type="Pfam" id="PF08245">
    <property type="entry name" value="Mur_ligase_M"/>
    <property type="match status" value="1"/>
</dbReference>
<dbReference type="UniPathway" id="UPA00077">
    <property type="reaction ID" value="UER00157"/>
</dbReference>
<dbReference type="InterPro" id="IPR036565">
    <property type="entry name" value="Mur-like_cat_sf"/>
</dbReference>
<keyword evidence="9 22" id="KW-0436">Ligase</keyword>
<dbReference type="Gene3D" id="3.40.1190.10">
    <property type="entry name" value="Mur-like, catalytic domain"/>
    <property type="match status" value="1"/>
</dbReference>
<dbReference type="GO" id="GO:0008841">
    <property type="term" value="F:dihydrofolate synthase activity"/>
    <property type="evidence" value="ECO:0007669"/>
    <property type="project" value="UniProtKB-EC"/>
</dbReference>
<evidence type="ECO:0000256" key="4">
    <source>
        <dbReference type="ARBA" id="ARBA00005150"/>
    </source>
</evidence>
<evidence type="ECO:0000256" key="13">
    <source>
        <dbReference type="ARBA" id="ARBA00022842"/>
    </source>
</evidence>
<evidence type="ECO:0000256" key="15">
    <source>
        <dbReference type="ARBA" id="ARBA00030048"/>
    </source>
</evidence>
<dbReference type="GO" id="GO:0004326">
    <property type="term" value="F:tetrahydrofolylpolyglutamate synthase activity"/>
    <property type="evidence" value="ECO:0007669"/>
    <property type="project" value="UniProtKB-EC"/>
</dbReference>
<evidence type="ECO:0000256" key="19">
    <source>
        <dbReference type="ARBA" id="ARBA00047808"/>
    </source>
</evidence>
<dbReference type="GO" id="GO:0005737">
    <property type="term" value="C:cytoplasm"/>
    <property type="evidence" value="ECO:0007669"/>
    <property type="project" value="TreeGrafter"/>
</dbReference>
<evidence type="ECO:0000256" key="2">
    <source>
        <dbReference type="ARBA" id="ARBA00002714"/>
    </source>
</evidence>
<evidence type="ECO:0000259" key="24">
    <source>
        <dbReference type="Pfam" id="PF08245"/>
    </source>
</evidence>
<evidence type="ECO:0000256" key="20">
    <source>
        <dbReference type="ARBA" id="ARBA00049035"/>
    </source>
</evidence>
<comment type="cofactor">
    <cofactor evidence="1">
        <name>Mg(2+)</name>
        <dbReference type="ChEBI" id="CHEBI:18420"/>
    </cofactor>
</comment>
<evidence type="ECO:0000313" key="26">
    <source>
        <dbReference type="Proteomes" id="UP000422569"/>
    </source>
</evidence>
<proteinExistence type="inferred from homology"/>
<dbReference type="InterPro" id="IPR013221">
    <property type="entry name" value="Mur_ligase_cen"/>
</dbReference>
<evidence type="ECO:0000256" key="3">
    <source>
        <dbReference type="ARBA" id="ARBA00004799"/>
    </source>
</evidence>
<sequence>MDQHDAILSRLLTLHPKKIDLSLGRTERLLEALGRPDLRLPPTIHVAGTNGKGSTIAFLRAMLEAAGKKVHVYTSPHLIRFNERIRLGAEGGGKLVDDERLAAVLERCEDANGGQPITFFEVTTAAAFSLFADNPADWLLLETGLGGRYDSTNVIKTPKATIVTSVSLDHMEFLGDTVEKIAFEKAGIFKRGAPAIIGFQSEAAERVLEREARRAGAPLVVAGQDFHVREENGRLVFEDERGLLDLPLPRLPGRHQHQNAANAIAALRAVAPEIPASAIEAGLARAEWPARLQRLLRGQIVDFAPAGAEVWLDGGHNEDGGRVLAEAMAEFHDRSPRPLALICGAQTTKDVRALLKHFAGLAREVVAVPVEGEHKSWPPEEVAALAKAEGIPSTAAANSVEEALKILSARPFDQPPRVLIAGSLYLAAAVLSANGSQIE</sequence>
<dbReference type="PANTHER" id="PTHR11136:SF0">
    <property type="entry name" value="DIHYDROFOLATE SYNTHETASE-RELATED"/>
    <property type="match status" value="1"/>
</dbReference>
<dbReference type="EC" id="6.3.2.17" evidence="7"/>
<organism evidence="25 26">
    <name type="scientific">Methylocystis parvus</name>
    <dbReference type="NCBI Taxonomy" id="134"/>
    <lineage>
        <taxon>Bacteria</taxon>
        <taxon>Pseudomonadati</taxon>
        <taxon>Pseudomonadota</taxon>
        <taxon>Alphaproteobacteria</taxon>
        <taxon>Hyphomicrobiales</taxon>
        <taxon>Methylocystaceae</taxon>
        <taxon>Methylocystis</taxon>
    </lineage>
</organism>
<reference evidence="25 26" key="1">
    <citation type="submission" date="2019-09" db="EMBL/GenBank/DDBJ databases">
        <title>Isolation and complete genome sequencing of Methylocystis species.</title>
        <authorList>
            <person name="Rumah B.L."/>
            <person name="Stead C.E."/>
            <person name="Stevens B.C."/>
            <person name="Minton N.P."/>
            <person name="Grosse-Honebrink A."/>
            <person name="Zhang Y."/>
        </authorList>
    </citation>
    <scope>NUCLEOTIDE SEQUENCE [LARGE SCALE GENOMIC DNA]</scope>
    <source>
        <strain evidence="25 26">BRCS2</strain>
    </source>
</reference>
<protein>
    <recommendedName>
        <fullName evidence="8">Dihydrofolate synthase/folylpolyglutamate synthase</fullName>
        <ecNumber evidence="6">6.3.2.12</ecNumber>
        <ecNumber evidence="7">6.3.2.17</ecNumber>
    </recommendedName>
    <alternativeName>
        <fullName evidence="17">Folylpoly-gamma-glutamate synthetase-dihydrofolate synthetase</fullName>
    </alternativeName>
    <alternativeName>
        <fullName evidence="15">Folylpolyglutamate synthetase</fullName>
    </alternativeName>
    <alternativeName>
        <fullName evidence="16">Tetrahydrofolylpolyglutamate synthase</fullName>
    </alternativeName>
</protein>
<dbReference type="EMBL" id="CP044331">
    <property type="protein sequence ID" value="QGM98109.1"/>
    <property type="molecule type" value="Genomic_DNA"/>
</dbReference>
<dbReference type="PANTHER" id="PTHR11136">
    <property type="entry name" value="FOLYLPOLYGLUTAMATE SYNTHASE-RELATED"/>
    <property type="match status" value="1"/>
</dbReference>
<dbReference type="InterPro" id="IPR004101">
    <property type="entry name" value="Mur_ligase_C"/>
</dbReference>
<comment type="pathway">
    <text evidence="4">Cofactor biosynthesis; tetrahydrofolylpolyglutamate biosynthesis.</text>
</comment>
<dbReference type="EC" id="6.3.2.12" evidence="6"/>
<name>A0A6B8M902_9HYPH</name>
<comment type="catalytic activity">
    <reaction evidence="21">
        <text>7,8-dihydropteroate + L-glutamate + ATP = 7,8-dihydrofolate + ADP + phosphate + H(+)</text>
        <dbReference type="Rhea" id="RHEA:23584"/>
        <dbReference type="ChEBI" id="CHEBI:15378"/>
        <dbReference type="ChEBI" id="CHEBI:17839"/>
        <dbReference type="ChEBI" id="CHEBI:29985"/>
        <dbReference type="ChEBI" id="CHEBI:30616"/>
        <dbReference type="ChEBI" id="CHEBI:43474"/>
        <dbReference type="ChEBI" id="CHEBI:57451"/>
        <dbReference type="ChEBI" id="CHEBI:456216"/>
        <dbReference type="EC" id="6.3.2.12"/>
    </reaction>
</comment>
<keyword evidence="13" id="KW-0460">Magnesium</keyword>
<dbReference type="InterPro" id="IPR001645">
    <property type="entry name" value="Folylpolyglutamate_synth"/>
</dbReference>
<comment type="similarity">
    <text evidence="5 22">Belongs to the folylpolyglutamate synthase family.</text>
</comment>
<dbReference type="GO" id="GO:0046872">
    <property type="term" value="F:metal ion binding"/>
    <property type="evidence" value="ECO:0007669"/>
    <property type="project" value="UniProtKB-KW"/>
</dbReference>
<keyword evidence="14" id="KW-0289">Folate biosynthesis</keyword>